<feature type="compositionally biased region" description="Acidic residues" evidence="1">
    <location>
        <begin position="124"/>
        <end position="212"/>
    </location>
</feature>
<sequence>MDTGNVDKLDVETLRRNLRAAKREAQRLQLENTELRKRSLSSSAGNNNDADADSNADMSDAHVSDVDESDVDASKADASKADAEAEADNTSIFWDTVMTRSRKAALFPDDADADDAADYTDYADAADDDAVASDDDDDDDNDADYIDYADAADDADATDAADDDVVDNDDEDGDAVDVDDNAVDNIDDDVDDDVVDVDDGDGDDGEDDDDYNDNSITDMAGKFVHGTQKLLDGNYKARVTYNGKPMYFGTFVLQTDAARMYDKVCKVIDEDFKKTNKPRKSTNFANEVEYVCQRSLELSRYWDNANVDANFISKEEIVEKIINQV</sequence>
<dbReference type="EMBL" id="BLLK01000062">
    <property type="protein sequence ID" value="GFH58418.1"/>
    <property type="molecule type" value="Genomic_DNA"/>
</dbReference>
<protein>
    <recommendedName>
        <fullName evidence="4">AP2/ERF domain-containing protein</fullName>
    </recommendedName>
</protein>
<feature type="region of interest" description="Disordered" evidence="1">
    <location>
        <begin position="23"/>
        <end position="94"/>
    </location>
</feature>
<feature type="compositionally biased region" description="Basic and acidic residues" evidence="1">
    <location>
        <begin position="72"/>
        <end position="83"/>
    </location>
</feature>
<proteinExistence type="predicted"/>
<accession>A0AAD3D5Z5</accession>
<reference evidence="2 3" key="1">
    <citation type="journal article" date="2021" name="Sci. Rep.">
        <title>The genome of the diatom Chaetoceros tenuissimus carries an ancient integrated fragment of an extant virus.</title>
        <authorList>
            <person name="Hongo Y."/>
            <person name="Kimura K."/>
            <person name="Takaki Y."/>
            <person name="Yoshida Y."/>
            <person name="Baba S."/>
            <person name="Kobayashi G."/>
            <person name="Nagasaki K."/>
            <person name="Hano T."/>
            <person name="Tomaru Y."/>
        </authorList>
    </citation>
    <scope>NUCLEOTIDE SEQUENCE [LARGE SCALE GENOMIC DNA]</scope>
    <source>
        <strain evidence="2 3">NIES-3715</strain>
    </source>
</reference>
<evidence type="ECO:0000256" key="1">
    <source>
        <dbReference type="SAM" id="MobiDB-lite"/>
    </source>
</evidence>
<dbReference type="AlphaFoldDB" id="A0AAD3D5Z5"/>
<name>A0AAD3D5Z5_9STRA</name>
<evidence type="ECO:0000313" key="3">
    <source>
        <dbReference type="Proteomes" id="UP001054902"/>
    </source>
</evidence>
<gene>
    <name evidence="2" type="ORF">CTEN210_14894</name>
</gene>
<feature type="compositionally biased region" description="Low complexity" evidence="1">
    <location>
        <begin position="41"/>
        <end position="58"/>
    </location>
</feature>
<evidence type="ECO:0000313" key="2">
    <source>
        <dbReference type="EMBL" id="GFH58418.1"/>
    </source>
</evidence>
<feature type="region of interest" description="Disordered" evidence="1">
    <location>
        <begin position="124"/>
        <end position="216"/>
    </location>
</feature>
<dbReference type="Proteomes" id="UP001054902">
    <property type="component" value="Unassembled WGS sequence"/>
</dbReference>
<comment type="caution">
    <text evidence="2">The sequence shown here is derived from an EMBL/GenBank/DDBJ whole genome shotgun (WGS) entry which is preliminary data.</text>
</comment>
<organism evidence="2 3">
    <name type="scientific">Chaetoceros tenuissimus</name>
    <dbReference type="NCBI Taxonomy" id="426638"/>
    <lineage>
        <taxon>Eukaryota</taxon>
        <taxon>Sar</taxon>
        <taxon>Stramenopiles</taxon>
        <taxon>Ochrophyta</taxon>
        <taxon>Bacillariophyta</taxon>
        <taxon>Coscinodiscophyceae</taxon>
        <taxon>Chaetocerotophycidae</taxon>
        <taxon>Chaetocerotales</taxon>
        <taxon>Chaetocerotaceae</taxon>
        <taxon>Chaetoceros</taxon>
    </lineage>
</organism>
<keyword evidence="3" id="KW-1185">Reference proteome</keyword>
<evidence type="ECO:0008006" key="4">
    <source>
        <dbReference type="Google" id="ProtNLM"/>
    </source>
</evidence>